<feature type="domain" description="Tyr recombinase" evidence="6">
    <location>
        <begin position="210"/>
        <end position="382"/>
    </location>
</feature>
<dbReference type="Pfam" id="PF22022">
    <property type="entry name" value="Phage_int_M"/>
    <property type="match status" value="1"/>
</dbReference>
<protein>
    <submittedName>
        <fullName evidence="8">DUF4102 domain-containing protein</fullName>
    </submittedName>
</protein>
<dbReference type="InterPro" id="IPR044068">
    <property type="entry name" value="CB"/>
</dbReference>
<gene>
    <name evidence="8" type="ORF">F6X53_24285</name>
</gene>
<keyword evidence="3 5" id="KW-0238">DNA-binding</keyword>
<evidence type="ECO:0000256" key="1">
    <source>
        <dbReference type="ARBA" id="ARBA00008857"/>
    </source>
</evidence>
<dbReference type="InterPro" id="IPR025166">
    <property type="entry name" value="Integrase_DNA_bind_dom"/>
</dbReference>
<dbReference type="EMBL" id="VZZK01000032">
    <property type="protein sequence ID" value="KAB1075950.1"/>
    <property type="molecule type" value="Genomic_DNA"/>
</dbReference>
<dbReference type="PROSITE" id="PS51898">
    <property type="entry name" value="TYR_RECOMBINASE"/>
    <property type="match status" value="1"/>
</dbReference>
<dbReference type="InterPro" id="IPR053876">
    <property type="entry name" value="Phage_int_M"/>
</dbReference>
<dbReference type="Pfam" id="PF00589">
    <property type="entry name" value="Phage_integrase"/>
    <property type="match status" value="1"/>
</dbReference>
<proteinExistence type="inferred from homology"/>
<dbReference type="InterPro" id="IPR002104">
    <property type="entry name" value="Integrase_catalytic"/>
</dbReference>
<evidence type="ECO:0000256" key="4">
    <source>
        <dbReference type="ARBA" id="ARBA00023172"/>
    </source>
</evidence>
<evidence type="ECO:0000256" key="2">
    <source>
        <dbReference type="ARBA" id="ARBA00022908"/>
    </source>
</evidence>
<name>A0A6L3SS13_9HYPH</name>
<dbReference type="Pfam" id="PF13356">
    <property type="entry name" value="Arm-DNA-bind_3"/>
    <property type="match status" value="1"/>
</dbReference>
<keyword evidence="2" id="KW-0229">DNA integration</keyword>
<dbReference type="GO" id="GO:0006310">
    <property type="term" value="P:DNA recombination"/>
    <property type="evidence" value="ECO:0007669"/>
    <property type="project" value="UniProtKB-KW"/>
</dbReference>
<dbReference type="InterPro" id="IPR013762">
    <property type="entry name" value="Integrase-like_cat_sf"/>
</dbReference>
<dbReference type="GO" id="GO:0015074">
    <property type="term" value="P:DNA integration"/>
    <property type="evidence" value="ECO:0007669"/>
    <property type="project" value="UniProtKB-KW"/>
</dbReference>
<evidence type="ECO:0000259" key="6">
    <source>
        <dbReference type="PROSITE" id="PS51898"/>
    </source>
</evidence>
<evidence type="ECO:0000256" key="5">
    <source>
        <dbReference type="PROSITE-ProRule" id="PRU01248"/>
    </source>
</evidence>
<dbReference type="Gene3D" id="3.30.160.390">
    <property type="entry name" value="Integrase, DNA-binding domain"/>
    <property type="match status" value="1"/>
</dbReference>
<dbReference type="OrthoDB" id="9795573at2"/>
<keyword evidence="9" id="KW-1185">Reference proteome</keyword>
<organism evidence="8 9">
    <name type="scientific">Methylobacterium soli</name>
    <dbReference type="NCBI Taxonomy" id="553447"/>
    <lineage>
        <taxon>Bacteria</taxon>
        <taxon>Pseudomonadati</taxon>
        <taxon>Pseudomonadota</taxon>
        <taxon>Alphaproteobacteria</taxon>
        <taxon>Hyphomicrobiales</taxon>
        <taxon>Methylobacteriaceae</taxon>
        <taxon>Methylobacterium</taxon>
    </lineage>
</organism>
<reference evidence="8 9" key="1">
    <citation type="submission" date="2019-09" db="EMBL/GenBank/DDBJ databases">
        <title>YIM 48816 draft genome.</title>
        <authorList>
            <person name="Jiang L."/>
        </authorList>
    </citation>
    <scope>NUCLEOTIDE SEQUENCE [LARGE SCALE GENOMIC DNA]</scope>
    <source>
        <strain evidence="8 9">YIM 48816</strain>
    </source>
</reference>
<keyword evidence="4" id="KW-0233">DNA recombination</keyword>
<dbReference type="GO" id="GO:0003677">
    <property type="term" value="F:DNA binding"/>
    <property type="evidence" value="ECO:0007669"/>
    <property type="project" value="UniProtKB-UniRule"/>
</dbReference>
<dbReference type="AlphaFoldDB" id="A0A6L3SS13"/>
<dbReference type="PANTHER" id="PTHR30629:SF2">
    <property type="entry name" value="PROPHAGE INTEGRASE INTS-RELATED"/>
    <property type="match status" value="1"/>
</dbReference>
<dbReference type="PANTHER" id="PTHR30629">
    <property type="entry name" value="PROPHAGE INTEGRASE"/>
    <property type="match status" value="1"/>
</dbReference>
<dbReference type="Gene3D" id="1.10.150.130">
    <property type="match status" value="1"/>
</dbReference>
<dbReference type="Proteomes" id="UP000474159">
    <property type="component" value="Unassembled WGS sequence"/>
</dbReference>
<dbReference type="RefSeq" id="WP_151003151.1">
    <property type="nucleotide sequence ID" value="NZ_BPQY01000407.1"/>
</dbReference>
<dbReference type="CDD" id="cd00801">
    <property type="entry name" value="INT_P4_C"/>
    <property type="match status" value="1"/>
</dbReference>
<sequence>MGKLTAKQVDNLKEAGTYEDGEGLRLVIGKGATKRWVFRYQLEGKRREMGLGPFPSISLKGARDAAAAHRAQIAQKIDPLDAKRAAEQAGLEEAAKVPTFRECAEEYIAAHRAGWKNGKHAEQWTSTLKTYAYRTIGAKRVDEITTAAVLTILTPIWQKKPETASRVRGRIELILDAAKANDYRSGENPARWRGHLDKLLPARSKVRKVVNQPAMPREDVPAFMVALSTYRGGGARALQFTVLTACRSSEVLNATWSEIDLDGCVWTIPAERMKGSRVHRVPLTLAMMAILQAQQGHDPHWVFPGRNYGRPLCNMTMLKVMRDMGLGHFVPHGFRSTFRDWAAECTNFPRDVCEMALAHAIENSVEAAYRRGDLFEKRQSLMSAWSDYAAGPR</sequence>
<comment type="caution">
    <text evidence="8">The sequence shown here is derived from an EMBL/GenBank/DDBJ whole genome shotgun (WGS) entry which is preliminary data.</text>
</comment>
<dbReference type="InterPro" id="IPR038488">
    <property type="entry name" value="Integrase_DNA-bd_sf"/>
</dbReference>
<dbReference type="Gene3D" id="1.10.443.10">
    <property type="entry name" value="Intergrase catalytic core"/>
    <property type="match status" value="1"/>
</dbReference>
<evidence type="ECO:0000259" key="7">
    <source>
        <dbReference type="PROSITE" id="PS51900"/>
    </source>
</evidence>
<evidence type="ECO:0000313" key="8">
    <source>
        <dbReference type="EMBL" id="KAB1075950.1"/>
    </source>
</evidence>
<feature type="domain" description="Core-binding (CB)" evidence="7">
    <location>
        <begin position="98"/>
        <end position="179"/>
    </location>
</feature>
<evidence type="ECO:0000256" key="3">
    <source>
        <dbReference type="ARBA" id="ARBA00023125"/>
    </source>
</evidence>
<comment type="similarity">
    <text evidence="1">Belongs to the 'phage' integrase family.</text>
</comment>
<evidence type="ECO:0000313" key="9">
    <source>
        <dbReference type="Proteomes" id="UP000474159"/>
    </source>
</evidence>
<dbReference type="InterPro" id="IPR010998">
    <property type="entry name" value="Integrase_recombinase_N"/>
</dbReference>
<accession>A0A6L3SS13</accession>
<dbReference type="PROSITE" id="PS51900">
    <property type="entry name" value="CB"/>
    <property type="match status" value="1"/>
</dbReference>
<dbReference type="InterPro" id="IPR011010">
    <property type="entry name" value="DNA_brk_join_enz"/>
</dbReference>
<dbReference type="InterPro" id="IPR050808">
    <property type="entry name" value="Phage_Integrase"/>
</dbReference>
<dbReference type="SUPFAM" id="SSF56349">
    <property type="entry name" value="DNA breaking-rejoining enzymes"/>
    <property type="match status" value="1"/>
</dbReference>